<keyword evidence="2" id="KW-1185">Reference proteome</keyword>
<gene>
    <name evidence="1" type="ORF">CAXC1_300031</name>
</gene>
<evidence type="ECO:0000313" key="2">
    <source>
        <dbReference type="Proteomes" id="UP001314181"/>
    </source>
</evidence>
<organism evidence="1 2">
    <name type="scientific">Candidatus Xenohaliotis californiensis</name>
    <dbReference type="NCBI Taxonomy" id="84677"/>
    <lineage>
        <taxon>Bacteria</taxon>
        <taxon>Pseudomonadati</taxon>
        <taxon>Pseudomonadota</taxon>
        <taxon>Alphaproteobacteria</taxon>
        <taxon>Rickettsiales</taxon>
        <taxon>Anaplasmataceae</taxon>
        <taxon>Candidatus Xenohaliotis</taxon>
    </lineage>
</organism>
<protein>
    <submittedName>
        <fullName evidence="1">Uncharacterized protein</fullName>
    </submittedName>
</protein>
<accession>A0ABM9N8C3</accession>
<name>A0ABM9N8C3_9RICK</name>
<sequence length="75" mass="8733">MINVIKSEKNVRNVTLPMIGLYSPFNLENNIHYADIDLSKAWIVLCLYLHKHLVCLYSLCYTSSVNTFIIIIWCI</sequence>
<evidence type="ECO:0000313" key="1">
    <source>
        <dbReference type="EMBL" id="CAK8163152.1"/>
    </source>
</evidence>
<dbReference type="EMBL" id="CAWVOK010000023">
    <property type="protein sequence ID" value="CAK8163152.1"/>
    <property type="molecule type" value="Genomic_DNA"/>
</dbReference>
<comment type="caution">
    <text evidence="1">The sequence shown here is derived from an EMBL/GenBank/DDBJ whole genome shotgun (WGS) entry which is preliminary data.</text>
</comment>
<dbReference type="Proteomes" id="UP001314181">
    <property type="component" value="Unassembled WGS sequence"/>
</dbReference>
<proteinExistence type="predicted"/>
<reference evidence="1 2" key="1">
    <citation type="submission" date="2024-01" db="EMBL/GenBank/DDBJ databases">
        <authorList>
            <person name="Kunselman E."/>
        </authorList>
    </citation>
    <scope>NUCLEOTIDE SEQUENCE [LARGE SCALE GENOMIC DNA]</scope>
    <source>
        <strain evidence="1">2 abalone samples</strain>
    </source>
</reference>